<evidence type="ECO:0000256" key="1">
    <source>
        <dbReference type="ARBA" id="ARBA00012729"/>
    </source>
</evidence>
<feature type="domain" description="GH18" evidence="6">
    <location>
        <begin position="35"/>
        <end position="312"/>
    </location>
</feature>
<dbReference type="InterPro" id="IPR050542">
    <property type="entry name" value="Glycosyl_Hydrlase18_Chitinase"/>
</dbReference>
<dbReference type="AlphaFoldDB" id="A0ABD1Y9T5"/>
<dbReference type="Proteomes" id="UP001605036">
    <property type="component" value="Unassembled WGS sequence"/>
</dbReference>
<dbReference type="InterPro" id="IPR001579">
    <property type="entry name" value="Glyco_hydro_18_chit_AS"/>
</dbReference>
<dbReference type="InterPro" id="IPR045321">
    <property type="entry name" value="Cts1-like"/>
</dbReference>
<protein>
    <recommendedName>
        <fullName evidence="1">chitinase</fullName>
        <ecNumber evidence="1">3.2.1.14</ecNumber>
    </recommendedName>
</protein>
<proteinExistence type="inferred from homology"/>
<dbReference type="SUPFAM" id="SSF51445">
    <property type="entry name" value="(Trans)glycosidases"/>
    <property type="match status" value="1"/>
</dbReference>
<evidence type="ECO:0000259" key="6">
    <source>
        <dbReference type="PROSITE" id="PS51910"/>
    </source>
</evidence>
<dbReference type="PANTHER" id="PTHR45708">
    <property type="entry name" value="ENDOCHITINASE"/>
    <property type="match status" value="1"/>
</dbReference>
<dbReference type="Pfam" id="PF00704">
    <property type="entry name" value="Glyco_hydro_18"/>
    <property type="match status" value="1"/>
</dbReference>
<keyword evidence="2 4" id="KW-0378">Hydrolase</keyword>
<comment type="similarity">
    <text evidence="5">Belongs to the glycosyl hydrolase 18 family.</text>
</comment>
<evidence type="ECO:0000256" key="3">
    <source>
        <dbReference type="ARBA" id="ARBA00023295"/>
    </source>
</evidence>
<organism evidence="7 8">
    <name type="scientific">Riccia fluitans</name>
    <dbReference type="NCBI Taxonomy" id="41844"/>
    <lineage>
        <taxon>Eukaryota</taxon>
        <taxon>Viridiplantae</taxon>
        <taxon>Streptophyta</taxon>
        <taxon>Embryophyta</taxon>
        <taxon>Marchantiophyta</taxon>
        <taxon>Marchantiopsida</taxon>
        <taxon>Marchantiidae</taxon>
        <taxon>Marchantiales</taxon>
        <taxon>Ricciaceae</taxon>
        <taxon>Riccia</taxon>
    </lineage>
</organism>
<accession>A0ABD1Y9T5</accession>
<dbReference type="EMBL" id="JBHFFA010000006">
    <property type="protein sequence ID" value="KAL2623470.1"/>
    <property type="molecule type" value="Genomic_DNA"/>
</dbReference>
<evidence type="ECO:0000256" key="4">
    <source>
        <dbReference type="RuleBase" id="RU000489"/>
    </source>
</evidence>
<evidence type="ECO:0000313" key="7">
    <source>
        <dbReference type="EMBL" id="KAL2623470.1"/>
    </source>
</evidence>
<dbReference type="GO" id="GO:0005576">
    <property type="term" value="C:extracellular region"/>
    <property type="evidence" value="ECO:0007669"/>
    <property type="project" value="UniProtKB-ARBA"/>
</dbReference>
<dbReference type="EC" id="3.2.1.14" evidence="1"/>
<sequence length="312" mass="34062">MLVSKDMERSVFSQRLLGSAMALLLVTTVNRAWAGEIAAYWGQSDTEGSLVSLYNTGNYNIILISFLYQFGRGQSSSLNLEGHCDPPSGGCKRYASQIRTCQSKGIKVLLSLGGADGNYGFNAPDEARALAQQIWNSYMGGNGRDRPLGDAQLDGIDLDIEHGGSQYYADLGRGLRELAQNNAYKKVYLSLAPQFPFPDKSLGPASSKFLFSKLADYIFVQFYNNQDCDIRGRENAVVSAWRQWTSSLPDPKPKVFFGLPASQAAGDGYMSPNTLKNNILPRIKSIGNYGGVMLWDPTSGNGNYAANIRSSV</sequence>
<evidence type="ECO:0000313" key="8">
    <source>
        <dbReference type="Proteomes" id="UP001605036"/>
    </source>
</evidence>
<keyword evidence="3 4" id="KW-0326">Glycosidase</keyword>
<keyword evidence="8" id="KW-1185">Reference proteome</keyword>
<dbReference type="Gene3D" id="3.20.20.80">
    <property type="entry name" value="Glycosidases"/>
    <property type="match status" value="1"/>
</dbReference>
<evidence type="ECO:0000256" key="5">
    <source>
        <dbReference type="RuleBase" id="RU004453"/>
    </source>
</evidence>
<dbReference type="GO" id="GO:0008843">
    <property type="term" value="F:endochitinase activity"/>
    <property type="evidence" value="ECO:0007669"/>
    <property type="project" value="UniProtKB-EC"/>
</dbReference>
<dbReference type="InterPro" id="IPR017853">
    <property type="entry name" value="GH"/>
</dbReference>
<evidence type="ECO:0000256" key="2">
    <source>
        <dbReference type="ARBA" id="ARBA00022801"/>
    </source>
</evidence>
<dbReference type="PANTHER" id="PTHR45708:SF49">
    <property type="entry name" value="ENDOCHITINASE"/>
    <property type="match status" value="1"/>
</dbReference>
<dbReference type="InterPro" id="IPR001223">
    <property type="entry name" value="Glyco_hydro18_cat"/>
</dbReference>
<dbReference type="PROSITE" id="PS01095">
    <property type="entry name" value="GH18_1"/>
    <property type="match status" value="1"/>
</dbReference>
<gene>
    <name evidence="7" type="ORF">R1flu_003675</name>
</gene>
<dbReference type="CDD" id="cd02877">
    <property type="entry name" value="GH18_hevamine_XipI_class_III"/>
    <property type="match status" value="1"/>
</dbReference>
<reference evidence="7 8" key="1">
    <citation type="submission" date="2024-09" db="EMBL/GenBank/DDBJ databases">
        <title>Chromosome-scale assembly of Riccia fluitans.</title>
        <authorList>
            <person name="Paukszto L."/>
            <person name="Sawicki J."/>
            <person name="Karawczyk K."/>
            <person name="Piernik-Szablinska J."/>
            <person name="Szczecinska M."/>
            <person name="Mazdziarz M."/>
        </authorList>
    </citation>
    <scope>NUCLEOTIDE SEQUENCE [LARGE SCALE GENOMIC DNA]</scope>
    <source>
        <strain evidence="7">Rf_01</strain>
        <tissue evidence="7">Aerial parts of the thallus</tissue>
    </source>
</reference>
<name>A0ABD1Y9T5_9MARC</name>
<comment type="caution">
    <text evidence="7">The sequence shown here is derived from an EMBL/GenBank/DDBJ whole genome shotgun (WGS) entry which is preliminary data.</text>
</comment>
<dbReference type="PROSITE" id="PS51910">
    <property type="entry name" value="GH18_2"/>
    <property type="match status" value="1"/>
</dbReference>